<evidence type="ECO:0000256" key="3">
    <source>
        <dbReference type="ARBA" id="ARBA00022692"/>
    </source>
</evidence>
<evidence type="ECO:0000256" key="1">
    <source>
        <dbReference type="ARBA" id="ARBA00004651"/>
    </source>
</evidence>
<dbReference type="Pfam" id="PF12698">
    <property type="entry name" value="ABC2_membrane_3"/>
    <property type="match status" value="1"/>
</dbReference>
<name>A0A956RPA5_UNCEI</name>
<comment type="subcellular location">
    <subcellularLocation>
        <location evidence="1">Cell membrane</location>
        <topology evidence="1">Multi-pass membrane protein</topology>
    </subcellularLocation>
</comment>
<evidence type="ECO:0000256" key="4">
    <source>
        <dbReference type="ARBA" id="ARBA00022989"/>
    </source>
</evidence>
<feature type="transmembrane region" description="Helical" evidence="6">
    <location>
        <begin position="21"/>
        <end position="43"/>
    </location>
</feature>
<dbReference type="GO" id="GO:0140359">
    <property type="term" value="F:ABC-type transporter activity"/>
    <property type="evidence" value="ECO:0007669"/>
    <property type="project" value="InterPro"/>
</dbReference>
<evidence type="ECO:0000313" key="9">
    <source>
        <dbReference type="Proteomes" id="UP000697710"/>
    </source>
</evidence>
<evidence type="ECO:0000259" key="7">
    <source>
        <dbReference type="Pfam" id="PF12698"/>
    </source>
</evidence>
<proteinExistence type="predicted"/>
<keyword evidence="2" id="KW-1003">Cell membrane</keyword>
<dbReference type="PANTHER" id="PTHR30294:SF29">
    <property type="entry name" value="MULTIDRUG ABC TRANSPORTER PERMEASE YBHS-RELATED"/>
    <property type="match status" value="1"/>
</dbReference>
<accession>A0A956RPA5</accession>
<dbReference type="InterPro" id="IPR013525">
    <property type="entry name" value="ABC2_TM"/>
</dbReference>
<evidence type="ECO:0000313" key="8">
    <source>
        <dbReference type="EMBL" id="MCA9727963.1"/>
    </source>
</evidence>
<feature type="transmembrane region" description="Helical" evidence="6">
    <location>
        <begin position="70"/>
        <end position="90"/>
    </location>
</feature>
<evidence type="ECO:0000256" key="5">
    <source>
        <dbReference type="ARBA" id="ARBA00023136"/>
    </source>
</evidence>
<gene>
    <name evidence="8" type="ORF">KC729_09795</name>
</gene>
<dbReference type="InterPro" id="IPR051449">
    <property type="entry name" value="ABC-2_transporter_component"/>
</dbReference>
<feature type="transmembrane region" description="Helical" evidence="6">
    <location>
        <begin position="190"/>
        <end position="213"/>
    </location>
</feature>
<reference evidence="8" key="1">
    <citation type="submission" date="2020-04" db="EMBL/GenBank/DDBJ databases">
        <authorList>
            <person name="Zhang T."/>
        </authorList>
    </citation>
    <scope>NUCLEOTIDE SEQUENCE</scope>
    <source>
        <strain evidence="8">HKST-UBA01</strain>
    </source>
</reference>
<protein>
    <submittedName>
        <fullName evidence="8">ABC transporter permease subunit</fullName>
    </submittedName>
</protein>
<keyword evidence="5 6" id="KW-0472">Membrane</keyword>
<comment type="caution">
    <text evidence="8">The sequence shown here is derived from an EMBL/GenBank/DDBJ whole genome shotgun (WGS) entry which is preliminary data.</text>
</comment>
<sequence>MRASRVFVIAGREARSIVASPSGAIIIGTFWAVAGLILMSLLFQYRDGVLRLAQTSGMQTGPRGLHINDWVIRLLVQNMGTVLVLFVPLLTMRGFAEERRTGNLELLMSQPVRGAELLLGKFLGAQLSLLACLAVLIPHAVVLAVVSTPDWVWAATAVFGLLLVGLLFGAVGTLLSVLSRSQIEAGVLSLGALLLLAMGPGSLASGRGLAAAIGRYLSILGRFEDFARGVMDLGHVAFFLGATLVILALALRSLDLVRWQG</sequence>
<feature type="transmembrane region" description="Helical" evidence="6">
    <location>
        <begin position="152"/>
        <end position="178"/>
    </location>
</feature>
<dbReference type="AlphaFoldDB" id="A0A956RPA5"/>
<feature type="transmembrane region" description="Helical" evidence="6">
    <location>
        <begin position="233"/>
        <end position="251"/>
    </location>
</feature>
<feature type="domain" description="ABC-2 type transporter transmembrane" evidence="7">
    <location>
        <begin position="71"/>
        <end position="200"/>
    </location>
</feature>
<evidence type="ECO:0000256" key="6">
    <source>
        <dbReference type="SAM" id="Phobius"/>
    </source>
</evidence>
<evidence type="ECO:0000256" key="2">
    <source>
        <dbReference type="ARBA" id="ARBA00022475"/>
    </source>
</evidence>
<dbReference type="PANTHER" id="PTHR30294">
    <property type="entry name" value="MEMBRANE COMPONENT OF ABC TRANSPORTER YHHJ-RELATED"/>
    <property type="match status" value="1"/>
</dbReference>
<keyword evidence="4 6" id="KW-1133">Transmembrane helix</keyword>
<reference evidence="8" key="2">
    <citation type="journal article" date="2021" name="Microbiome">
        <title>Successional dynamics and alternative stable states in a saline activated sludge microbial community over 9 years.</title>
        <authorList>
            <person name="Wang Y."/>
            <person name="Ye J."/>
            <person name="Ju F."/>
            <person name="Liu L."/>
            <person name="Boyd J.A."/>
            <person name="Deng Y."/>
            <person name="Parks D.H."/>
            <person name="Jiang X."/>
            <person name="Yin X."/>
            <person name="Woodcroft B.J."/>
            <person name="Tyson G.W."/>
            <person name="Hugenholtz P."/>
            <person name="Polz M.F."/>
            <person name="Zhang T."/>
        </authorList>
    </citation>
    <scope>NUCLEOTIDE SEQUENCE</scope>
    <source>
        <strain evidence="8">HKST-UBA01</strain>
    </source>
</reference>
<dbReference type="GO" id="GO:0005886">
    <property type="term" value="C:plasma membrane"/>
    <property type="evidence" value="ECO:0007669"/>
    <property type="project" value="UniProtKB-SubCell"/>
</dbReference>
<organism evidence="8 9">
    <name type="scientific">Eiseniibacteriota bacterium</name>
    <dbReference type="NCBI Taxonomy" id="2212470"/>
    <lineage>
        <taxon>Bacteria</taxon>
        <taxon>Candidatus Eiseniibacteriota</taxon>
    </lineage>
</organism>
<dbReference type="Proteomes" id="UP000697710">
    <property type="component" value="Unassembled WGS sequence"/>
</dbReference>
<dbReference type="EMBL" id="JAGQHR010000270">
    <property type="protein sequence ID" value="MCA9727963.1"/>
    <property type="molecule type" value="Genomic_DNA"/>
</dbReference>
<keyword evidence="3 6" id="KW-0812">Transmembrane</keyword>